<organism evidence="1 2">
    <name type="scientific">Melia azedarach</name>
    <name type="common">Chinaberry tree</name>
    <dbReference type="NCBI Taxonomy" id="155640"/>
    <lineage>
        <taxon>Eukaryota</taxon>
        <taxon>Viridiplantae</taxon>
        <taxon>Streptophyta</taxon>
        <taxon>Embryophyta</taxon>
        <taxon>Tracheophyta</taxon>
        <taxon>Spermatophyta</taxon>
        <taxon>Magnoliopsida</taxon>
        <taxon>eudicotyledons</taxon>
        <taxon>Gunneridae</taxon>
        <taxon>Pentapetalae</taxon>
        <taxon>rosids</taxon>
        <taxon>malvids</taxon>
        <taxon>Sapindales</taxon>
        <taxon>Meliaceae</taxon>
        <taxon>Melia</taxon>
    </lineage>
</organism>
<name>A0ACC1Y866_MELAZ</name>
<comment type="caution">
    <text evidence="1">The sequence shown here is derived from an EMBL/GenBank/DDBJ whole genome shotgun (WGS) entry which is preliminary data.</text>
</comment>
<gene>
    <name evidence="1" type="ORF">OWV82_007580</name>
</gene>
<protein>
    <submittedName>
        <fullName evidence="1">Protein IQ-DOMAIN like</fullName>
    </submittedName>
</protein>
<accession>A0ACC1Y866</accession>
<dbReference type="Proteomes" id="UP001164539">
    <property type="component" value="Chromosome 4"/>
</dbReference>
<evidence type="ECO:0000313" key="1">
    <source>
        <dbReference type="EMBL" id="KAJ4719634.1"/>
    </source>
</evidence>
<dbReference type="EMBL" id="CM051397">
    <property type="protein sequence ID" value="KAJ4719634.1"/>
    <property type="molecule type" value="Genomic_DNA"/>
</dbReference>
<proteinExistence type="predicted"/>
<sequence length="442" mass="50191">MGKASKWIRDFLLGRKEEKEKKAKVEETEKTSCGLLPPTPTVKRRWSFGRSSSKKKVHRSSKSLDLINSNSVEKLATVSLENQQSVYKKNSAPAESVPASKPARYGISRFVADAAATKIQAAFRSYLARKALCALRGLVKLQALVRGHLVRKQTNATLRGMHALMKIQVRARFQRIQMTEESPLVLKSHSSRYRINPLENQFRRPHRGAMDTNNYATLSKSEYSVLNSSKIGRAEHGHRVSKRFTGELLFAKREEHEYKEIAVSTAQNTPQHFHGMRNTIPGRASFCYQQPDYAQPVSHDFSFIPNYMANTESFRAKSRSQSEPKQRPELNLRTRSKRWDSSNESSPHFKHSIHGLLSTDGSQHSSPRLKYAVQGLHTNDGSQRSSPQLKQAVRGNQEPWFMKLYRSKGLLKDSESDANSTSTSHSYYCNSLIAHEPPVNMY</sequence>
<keyword evidence="2" id="KW-1185">Reference proteome</keyword>
<evidence type="ECO:0000313" key="2">
    <source>
        <dbReference type="Proteomes" id="UP001164539"/>
    </source>
</evidence>
<reference evidence="1 2" key="1">
    <citation type="journal article" date="2023" name="Science">
        <title>Complex scaffold remodeling in plant triterpene biosynthesis.</title>
        <authorList>
            <person name="De La Pena R."/>
            <person name="Hodgson H."/>
            <person name="Liu J.C."/>
            <person name="Stephenson M.J."/>
            <person name="Martin A.C."/>
            <person name="Owen C."/>
            <person name="Harkess A."/>
            <person name="Leebens-Mack J."/>
            <person name="Jimenez L.E."/>
            <person name="Osbourn A."/>
            <person name="Sattely E.S."/>
        </authorList>
    </citation>
    <scope>NUCLEOTIDE SEQUENCE [LARGE SCALE GENOMIC DNA]</scope>
    <source>
        <strain evidence="2">cv. JPN11</strain>
        <tissue evidence="1">Leaf</tissue>
    </source>
</reference>